<evidence type="ECO:0000313" key="2">
    <source>
        <dbReference type="EMBL" id="CAK8985292.1"/>
    </source>
</evidence>
<keyword evidence="3" id="KW-1185">Reference proteome</keyword>
<evidence type="ECO:0000256" key="1">
    <source>
        <dbReference type="SAM" id="MobiDB-lite"/>
    </source>
</evidence>
<protein>
    <submittedName>
        <fullName evidence="2">Uncharacterized protein</fullName>
    </submittedName>
</protein>
<evidence type="ECO:0000313" key="3">
    <source>
        <dbReference type="Proteomes" id="UP001642464"/>
    </source>
</evidence>
<accession>A0ABP0H5P9</accession>
<sequence length="174" mass="18169">MVLGLLPPIKKEIQVAPVPERTQEPDVSTRGAVIAGGATRTAEEAVRSAAHAGALRALHIRAALRREADAKQAQMVQVISPARTAVMTRAIIVRTINSLGPTGKIEHIIHHHSFDRSSVMGVQLGSSALDVAAPSVSLLKPPSGPATTVGRAALHRAPESDANGGADAVAWQER</sequence>
<reference evidence="2 3" key="1">
    <citation type="submission" date="2024-02" db="EMBL/GenBank/DDBJ databases">
        <authorList>
            <person name="Chen Y."/>
            <person name="Shah S."/>
            <person name="Dougan E. K."/>
            <person name="Thang M."/>
            <person name="Chan C."/>
        </authorList>
    </citation>
    <scope>NUCLEOTIDE SEQUENCE [LARGE SCALE GENOMIC DNA]</scope>
</reference>
<name>A0ABP0H5P9_9DINO</name>
<comment type="caution">
    <text evidence="2">The sequence shown here is derived from an EMBL/GenBank/DDBJ whole genome shotgun (WGS) entry which is preliminary data.</text>
</comment>
<feature type="region of interest" description="Disordered" evidence="1">
    <location>
        <begin position="142"/>
        <end position="174"/>
    </location>
</feature>
<gene>
    <name evidence="2" type="ORF">SCF082_LOCUS80</name>
</gene>
<proteinExistence type="predicted"/>
<dbReference type="EMBL" id="CAXAMM010000002">
    <property type="protein sequence ID" value="CAK8985292.1"/>
    <property type="molecule type" value="Genomic_DNA"/>
</dbReference>
<dbReference type="Proteomes" id="UP001642464">
    <property type="component" value="Unassembled WGS sequence"/>
</dbReference>
<organism evidence="2 3">
    <name type="scientific">Durusdinium trenchii</name>
    <dbReference type="NCBI Taxonomy" id="1381693"/>
    <lineage>
        <taxon>Eukaryota</taxon>
        <taxon>Sar</taxon>
        <taxon>Alveolata</taxon>
        <taxon>Dinophyceae</taxon>
        <taxon>Suessiales</taxon>
        <taxon>Symbiodiniaceae</taxon>
        <taxon>Durusdinium</taxon>
    </lineage>
</organism>